<comment type="caution">
    <text evidence="2">The sequence shown here is derived from an EMBL/GenBank/DDBJ whole genome shotgun (WGS) entry which is preliminary data.</text>
</comment>
<organism evidence="2 3">
    <name type="scientific">Kibdelosporangium banguiense</name>
    <dbReference type="NCBI Taxonomy" id="1365924"/>
    <lineage>
        <taxon>Bacteria</taxon>
        <taxon>Bacillati</taxon>
        <taxon>Actinomycetota</taxon>
        <taxon>Actinomycetes</taxon>
        <taxon>Pseudonocardiales</taxon>
        <taxon>Pseudonocardiaceae</taxon>
        <taxon>Kibdelosporangium</taxon>
    </lineage>
</organism>
<feature type="region of interest" description="Disordered" evidence="1">
    <location>
        <begin position="1"/>
        <end position="20"/>
    </location>
</feature>
<proteinExistence type="predicted"/>
<dbReference type="Proteomes" id="UP001519332">
    <property type="component" value="Unassembled WGS sequence"/>
</dbReference>
<gene>
    <name evidence="2" type="ORF">JOF56_011616</name>
</gene>
<evidence type="ECO:0000313" key="2">
    <source>
        <dbReference type="EMBL" id="MBP2331231.1"/>
    </source>
</evidence>
<reference evidence="2 3" key="1">
    <citation type="submission" date="2021-03" db="EMBL/GenBank/DDBJ databases">
        <title>Sequencing the genomes of 1000 actinobacteria strains.</title>
        <authorList>
            <person name="Klenk H.-P."/>
        </authorList>
    </citation>
    <scope>NUCLEOTIDE SEQUENCE [LARGE SCALE GENOMIC DNA]</scope>
    <source>
        <strain evidence="2 3">DSM 46670</strain>
    </source>
</reference>
<evidence type="ECO:0000256" key="1">
    <source>
        <dbReference type="SAM" id="MobiDB-lite"/>
    </source>
</evidence>
<sequence>MPWYAQRAGLPDTHRHHADEGSELARVYERLGYVEVPAPGAGEPEETGVVVEPAVVEDVTVVEEPKATSRPKARS</sequence>
<name>A0ABS4U3M1_9PSEU</name>
<evidence type="ECO:0000313" key="3">
    <source>
        <dbReference type="Proteomes" id="UP001519332"/>
    </source>
</evidence>
<dbReference type="EMBL" id="JAGINW010000001">
    <property type="protein sequence ID" value="MBP2331231.1"/>
    <property type="molecule type" value="Genomic_DNA"/>
</dbReference>
<protein>
    <submittedName>
        <fullName evidence="2">Uncharacterized protein</fullName>
    </submittedName>
</protein>
<keyword evidence="3" id="KW-1185">Reference proteome</keyword>
<accession>A0ABS4U3M1</accession>
<dbReference type="RefSeq" id="WP_209647848.1">
    <property type="nucleotide sequence ID" value="NZ_JAGINW010000001.1"/>
</dbReference>